<sequence length="102" mass="11576">CGSEIIQPQDLQEDFVDDNTGRYVCNKCNKKFSTFVKLSRHIARHHGNDGKYQCGLCQELESTEPTGVGYVCFVCNAVFDVARDLEDHMVTHDSRLNIFAVF</sequence>
<dbReference type="OrthoDB" id="3565419at2759"/>
<gene>
    <name evidence="8" type="ORF">PACLA_8A047201</name>
</gene>
<evidence type="ECO:0000313" key="8">
    <source>
        <dbReference type="EMBL" id="CAB4015668.1"/>
    </source>
</evidence>
<dbReference type="GO" id="GO:0008270">
    <property type="term" value="F:zinc ion binding"/>
    <property type="evidence" value="ECO:0007669"/>
    <property type="project" value="UniProtKB-KW"/>
</dbReference>
<reference evidence="8" key="1">
    <citation type="submission" date="2020-04" db="EMBL/GenBank/DDBJ databases">
        <authorList>
            <person name="Alioto T."/>
            <person name="Alioto T."/>
            <person name="Gomez Garrido J."/>
        </authorList>
    </citation>
    <scope>NUCLEOTIDE SEQUENCE</scope>
    <source>
        <strain evidence="8">A484AB</strain>
    </source>
</reference>
<keyword evidence="5" id="KW-0805">Transcription regulation</keyword>
<dbReference type="PROSITE" id="PS00028">
    <property type="entry name" value="ZINC_FINGER_C2H2_1"/>
    <property type="match status" value="2"/>
</dbReference>
<evidence type="ECO:0000256" key="7">
    <source>
        <dbReference type="ARBA" id="ARBA00023242"/>
    </source>
</evidence>
<name>A0A6S7K2G5_PARCT</name>
<dbReference type="SUPFAM" id="SSF57667">
    <property type="entry name" value="beta-beta-alpha zinc fingers"/>
    <property type="match status" value="1"/>
</dbReference>
<feature type="non-terminal residue" evidence="8">
    <location>
        <position position="102"/>
    </location>
</feature>
<dbReference type="Pfam" id="PF13894">
    <property type="entry name" value="zf-C2H2_4"/>
    <property type="match status" value="1"/>
</dbReference>
<evidence type="ECO:0000256" key="1">
    <source>
        <dbReference type="ARBA" id="ARBA00004123"/>
    </source>
</evidence>
<keyword evidence="4" id="KW-0862">Zinc</keyword>
<evidence type="ECO:0000256" key="5">
    <source>
        <dbReference type="ARBA" id="ARBA00023015"/>
    </source>
</evidence>
<protein>
    <submittedName>
        <fullName evidence="8">Zinc finger 236 isoform X8</fullName>
    </submittedName>
</protein>
<dbReference type="PANTHER" id="PTHR46179:SF13">
    <property type="entry name" value="C2H2-TYPE DOMAIN-CONTAINING PROTEIN"/>
    <property type="match status" value="1"/>
</dbReference>
<dbReference type="AlphaFoldDB" id="A0A6S7K2G5"/>
<dbReference type="InterPro" id="IPR013087">
    <property type="entry name" value="Znf_C2H2_type"/>
</dbReference>
<dbReference type="Proteomes" id="UP001152795">
    <property type="component" value="Unassembled WGS sequence"/>
</dbReference>
<evidence type="ECO:0000313" key="9">
    <source>
        <dbReference type="Proteomes" id="UP001152795"/>
    </source>
</evidence>
<dbReference type="InterPro" id="IPR051061">
    <property type="entry name" value="Zinc_finger_trans_reg"/>
</dbReference>
<keyword evidence="6" id="KW-0804">Transcription</keyword>
<dbReference type="SMART" id="SM00355">
    <property type="entry name" value="ZnF_C2H2"/>
    <property type="match status" value="2"/>
</dbReference>
<dbReference type="PROSITE" id="PS50157">
    <property type="entry name" value="ZINC_FINGER_C2H2_2"/>
    <property type="match status" value="2"/>
</dbReference>
<comment type="subcellular location">
    <subcellularLocation>
        <location evidence="1">Nucleus</location>
    </subcellularLocation>
</comment>
<proteinExistence type="predicted"/>
<dbReference type="InterPro" id="IPR036236">
    <property type="entry name" value="Znf_C2H2_sf"/>
</dbReference>
<evidence type="ECO:0000256" key="6">
    <source>
        <dbReference type="ARBA" id="ARBA00023163"/>
    </source>
</evidence>
<keyword evidence="2" id="KW-0479">Metal-binding</keyword>
<dbReference type="PANTHER" id="PTHR46179">
    <property type="entry name" value="ZINC FINGER PROTEIN"/>
    <property type="match status" value="1"/>
</dbReference>
<dbReference type="Pfam" id="PF00096">
    <property type="entry name" value="zf-C2H2"/>
    <property type="match status" value="1"/>
</dbReference>
<dbReference type="EMBL" id="CACRXK020008800">
    <property type="protein sequence ID" value="CAB4015668.1"/>
    <property type="molecule type" value="Genomic_DNA"/>
</dbReference>
<evidence type="ECO:0000256" key="4">
    <source>
        <dbReference type="ARBA" id="ARBA00022833"/>
    </source>
</evidence>
<dbReference type="Gene3D" id="3.30.160.60">
    <property type="entry name" value="Classic Zinc Finger"/>
    <property type="match status" value="1"/>
</dbReference>
<comment type="caution">
    <text evidence="8">The sequence shown here is derived from an EMBL/GenBank/DDBJ whole genome shotgun (WGS) entry which is preliminary data.</text>
</comment>
<keyword evidence="3" id="KW-0863">Zinc-finger</keyword>
<organism evidence="8 9">
    <name type="scientific">Paramuricea clavata</name>
    <name type="common">Red gorgonian</name>
    <name type="synonym">Violescent sea-whip</name>
    <dbReference type="NCBI Taxonomy" id="317549"/>
    <lineage>
        <taxon>Eukaryota</taxon>
        <taxon>Metazoa</taxon>
        <taxon>Cnidaria</taxon>
        <taxon>Anthozoa</taxon>
        <taxon>Octocorallia</taxon>
        <taxon>Malacalcyonacea</taxon>
        <taxon>Plexauridae</taxon>
        <taxon>Paramuricea</taxon>
    </lineage>
</organism>
<dbReference type="GO" id="GO:0006357">
    <property type="term" value="P:regulation of transcription by RNA polymerase II"/>
    <property type="evidence" value="ECO:0007669"/>
    <property type="project" value="TreeGrafter"/>
</dbReference>
<keyword evidence="7" id="KW-0539">Nucleus</keyword>
<feature type="non-terminal residue" evidence="8">
    <location>
        <position position="1"/>
    </location>
</feature>
<dbReference type="GO" id="GO:0005634">
    <property type="term" value="C:nucleus"/>
    <property type="evidence" value="ECO:0007669"/>
    <property type="project" value="UniProtKB-SubCell"/>
</dbReference>
<accession>A0A6S7K2G5</accession>
<evidence type="ECO:0000256" key="2">
    <source>
        <dbReference type="ARBA" id="ARBA00022723"/>
    </source>
</evidence>
<keyword evidence="9" id="KW-1185">Reference proteome</keyword>
<evidence type="ECO:0000256" key="3">
    <source>
        <dbReference type="ARBA" id="ARBA00022771"/>
    </source>
</evidence>